<dbReference type="Proteomes" id="UP000807115">
    <property type="component" value="Chromosome 8"/>
</dbReference>
<protein>
    <recommendedName>
        <fullName evidence="2">F-box domain-containing protein</fullName>
    </recommendedName>
</protein>
<accession>A0A921QJL3</accession>
<gene>
    <name evidence="3" type="ORF">BDA96_08G180700</name>
</gene>
<comment type="caution">
    <text evidence="3">The sequence shown here is derived from an EMBL/GenBank/DDBJ whole genome shotgun (WGS) entry which is preliminary data.</text>
</comment>
<name>A0A921QJL3_SORBI</name>
<evidence type="ECO:0000313" key="4">
    <source>
        <dbReference type="Proteomes" id="UP000807115"/>
    </source>
</evidence>
<feature type="domain" description="F-box" evidence="2">
    <location>
        <begin position="56"/>
        <end position="103"/>
    </location>
</feature>
<dbReference type="AlphaFoldDB" id="A0A921QJL3"/>
<dbReference type="InterPro" id="IPR001810">
    <property type="entry name" value="F-box_dom"/>
</dbReference>
<dbReference type="InterPro" id="IPR036047">
    <property type="entry name" value="F-box-like_dom_sf"/>
</dbReference>
<organism evidence="3 4">
    <name type="scientific">Sorghum bicolor</name>
    <name type="common">Sorghum</name>
    <name type="synonym">Sorghum vulgare</name>
    <dbReference type="NCBI Taxonomy" id="4558"/>
    <lineage>
        <taxon>Eukaryota</taxon>
        <taxon>Viridiplantae</taxon>
        <taxon>Streptophyta</taxon>
        <taxon>Embryophyta</taxon>
        <taxon>Tracheophyta</taxon>
        <taxon>Spermatophyta</taxon>
        <taxon>Magnoliopsida</taxon>
        <taxon>Liliopsida</taxon>
        <taxon>Poales</taxon>
        <taxon>Poaceae</taxon>
        <taxon>PACMAD clade</taxon>
        <taxon>Panicoideae</taxon>
        <taxon>Andropogonodae</taxon>
        <taxon>Andropogoneae</taxon>
        <taxon>Sorghinae</taxon>
        <taxon>Sorghum</taxon>
    </lineage>
</organism>
<reference evidence="3" key="1">
    <citation type="journal article" date="2019" name="BMC Genomics">
        <title>A new reference genome for Sorghum bicolor reveals high levels of sequence similarity between sweet and grain genotypes: implications for the genetics of sugar metabolism.</title>
        <authorList>
            <person name="Cooper E.A."/>
            <person name="Brenton Z.W."/>
            <person name="Flinn B.S."/>
            <person name="Jenkins J."/>
            <person name="Shu S."/>
            <person name="Flowers D."/>
            <person name="Luo F."/>
            <person name="Wang Y."/>
            <person name="Xia P."/>
            <person name="Barry K."/>
            <person name="Daum C."/>
            <person name="Lipzen A."/>
            <person name="Yoshinaga Y."/>
            <person name="Schmutz J."/>
            <person name="Saski C."/>
            <person name="Vermerris W."/>
            <person name="Kresovich S."/>
        </authorList>
    </citation>
    <scope>NUCLEOTIDE SEQUENCE</scope>
</reference>
<dbReference type="SMART" id="SM00256">
    <property type="entry name" value="FBOX"/>
    <property type="match status" value="1"/>
</dbReference>
<feature type="compositionally biased region" description="Polar residues" evidence="1">
    <location>
        <begin position="31"/>
        <end position="41"/>
    </location>
</feature>
<dbReference type="Pfam" id="PF12937">
    <property type="entry name" value="F-box-like"/>
    <property type="match status" value="1"/>
</dbReference>
<sequence length="442" mass="50439">MTIENSGPARLTPADSSNGRRPESLPRFRFSATSERSSLSPHQPRRPPTAASSVMPTTILDLPLEVTEDIFLRLDDAADVARVAAACRSHRSVVRNRRFLRRYRFLYPPPVLGFLQDSMGNTGFLHADEPHKSAPAAASLLAEEADFGFSFLPTDPNGNYGSRSWRVRDARDGRVLLSRRSADDSATFLDLVICDPVYRRYDEIPPIPEDLWTKRYSAKMKSEPFLLPAREEEDESQFRVIYNWMCKYKIITFLFNSDSRIWSVGTSLSLLLPERLIYDPMEFVRHYVGTCFYWVHQRVPHYMIVLDPVEMEFSITRLPYVTGDMLIGLAVVDAAEVNRLGIIGLGYESNLHLYSKQIGGSTEEWRHDKDHTLPEDYKHCHIIGASEGCLVLENYSVEIAQYFIMDPKTFLIERFCKGKQQYAAEHALPYARFPPSLSAPSI</sequence>
<evidence type="ECO:0000313" key="3">
    <source>
        <dbReference type="EMBL" id="KAG0521670.1"/>
    </source>
</evidence>
<evidence type="ECO:0000259" key="2">
    <source>
        <dbReference type="PROSITE" id="PS50181"/>
    </source>
</evidence>
<dbReference type="SUPFAM" id="SSF81383">
    <property type="entry name" value="F-box domain"/>
    <property type="match status" value="1"/>
</dbReference>
<dbReference type="PANTHER" id="PTHR31264:SF7">
    <property type="entry name" value="F-BOX DOMAIN CONTAINING PROTEIN, EXPRESSED"/>
    <property type="match status" value="1"/>
</dbReference>
<evidence type="ECO:0000256" key="1">
    <source>
        <dbReference type="SAM" id="MobiDB-lite"/>
    </source>
</evidence>
<dbReference type="PANTHER" id="PTHR31264">
    <property type="entry name" value="OS07G0554500 PROTEIN-RELATED"/>
    <property type="match status" value="1"/>
</dbReference>
<reference evidence="3" key="2">
    <citation type="submission" date="2020-10" db="EMBL/GenBank/DDBJ databases">
        <authorList>
            <person name="Cooper E.A."/>
            <person name="Brenton Z.W."/>
            <person name="Flinn B.S."/>
            <person name="Jenkins J."/>
            <person name="Shu S."/>
            <person name="Flowers D."/>
            <person name="Luo F."/>
            <person name="Wang Y."/>
            <person name="Xia P."/>
            <person name="Barry K."/>
            <person name="Daum C."/>
            <person name="Lipzen A."/>
            <person name="Yoshinaga Y."/>
            <person name="Schmutz J."/>
            <person name="Saski C."/>
            <person name="Vermerris W."/>
            <person name="Kresovich S."/>
        </authorList>
    </citation>
    <scope>NUCLEOTIDE SEQUENCE</scope>
</reference>
<feature type="region of interest" description="Disordered" evidence="1">
    <location>
        <begin position="1"/>
        <end position="54"/>
    </location>
</feature>
<dbReference type="EMBL" id="CM027687">
    <property type="protein sequence ID" value="KAG0521670.1"/>
    <property type="molecule type" value="Genomic_DNA"/>
</dbReference>
<dbReference type="PROSITE" id="PS50181">
    <property type="entry name" value="FBOX"/>
    <property type="match status" value="1"/>
</dbReference>
<proteinExistence type="predicted"/>